<dbReference type="KEGG" id="uvi:66068305"/>
<protein>
    <submittedName>
        <fullName evidence="2">Uncharacterized protein</fullName>
    </submittedName>
</protein>
<evidence type="ECO:0000256" key="1">
    <source>
        <dbReference type="SAM" id="MobiDB-lite"/>
    </source>
</evidence>
<name>A0A8E5ML34_USTVR</name>
<gene>
    <name evidence="2" type="ORF">UV8b_07528</name>
</gene>
<accession>A0A8E5ML34</accession>
<evidence type="ECO:0000313" key="2">
    <source>
        <dbReference type="EMBL" id="QUC23287.1"/>
    </source>
</evidence>
<dbReference type="RefSeq" id="XP_043000960.1">
    <property type="nucleotide sequence ID" value="XM_043145025.1"/>
</dbReference>
<sequence length="117" mass="13042">MPMLLKSRPKRSTKASLCAILVRVFQVIELRSSSLSQHMAFNILISPWFCRYVSQSSSACLKSSTHASLIVTTAFPYIVPGLVELLQKKAMGLESDEHSPPLHSRFRGDSKPLLLID</sequence>
<keyword evidence="3" id="KW-1185">Reference proteome</keyword>
<evidence type="ECO:0000313" key="3">
    <source>
        <dbReference type="Proteomes" id="UP000027002"/>
    </source>
</evidence>
<dbReference type="GeneID" id="66068305"/>
<organism evidence="2 3">
    <name type="scientific">Ustilaginoidea virens</name>
    <name type="common">Rice false smut fungus</name>
    <name type="synonym">Villosiclava virens</name>
    <dbReference type="NCBI Taxonomy" id="1159556"/>
    <lineage>
        <taxon>Eukaryota</taxon>
        <taxon>Fungi</taxon>
        <taxon>Dikarya</taxon>
        <taxon>Ascomycota</taxon>
        <taxon>Pezizomycotina</taxon>
        <taxon>Sordariomycetes</taxon>
        <taxon>Hypocreomycetidae</taxon>
        <taxon>Hypocreales</taxon>
        <taxon>Clavicipitaceae</taxon>
        <taxon>Ustilaginoidea</taxon>
    </lineage>
</organism>
<dbReference type="Proteomes" id="UP000027002">
    <property type="component" value="Chromosome 6"/>
</dbReference>
<feature type="compositionally biased region" description="Basic and acidic residues" evidence="1">
    <location>
        <begin position="95"/>
        <end position="110"/>
    </location>
</feature>
<reference evidence="2" key="1">
    <citation type="submission" date="2020-03" db="EMBL/GenBank/DDBJ databases">
        <title>A mixture of massive structural variations and highly conserved coding sequences in Ustilaginoidea virens genome.</title>
        <authorList>
            <person name="Zhang K."/>
            <person name="Zhao Z."/>
            <person name="Zhang Z."/>
            <person name="Li Y."/>
            <person name="Hsiang T."/>
            <person name="Sun W."/>
        </authorList>
    </citation>
    <scope>NUCLEOTIDE SEQUENCE</scope>
    <source>
        <strain evidence="2">UV-8b</strain>
    </source>
</reference>
<proteinExistence type="predicted"/>
<dbReference type="AlphaFoldDB" id="A0A8E5ML34"/>
<feature type="region of interest" description="Disordered" evidence="1">
    <location>
        <begin position="95"/>
        <end position="117"/>
    </location>
</feature>
<dbReference type="EMBL" id="CP072758">
    <property type="protein sequence ID" value="QUC23287.1"/>
    <property type="molecule type" value="Genomic_DNA"/>
</dbReference>